<keyword evidence="3" id="KW-1185">Reference proteome</keyword>
<dbReference type="EMBL" id="JBHLXH010000003">
    <property type="protein sequence ID" value="MFC0224677.1"/>
    <property type="molecule type" value="Genomic_DNA"/>
</dbReference>
<dbReference type="Proteomes" id="UP001589698">
    <property type="component" value="Unassembled WGS sequence"/>
</dbReference>
<accession>A0ABV6E6Q5</accession>
<evidence type="ECO:0000313" key="2">
    <source>
        <dbReference type="EMBL" id="MFC0224677.1"/>
    </source>
</evidence>
<name>A0ABV6E6Q5_9ACTN</name>
<organism evidence="2 3">
    <name type="scientific">Nocardioides zeicaulis</name>
    <dbReference type="NCBI Taxonomy" id="1776857"/>
    <lineage>
        <taxon>Bacteria</taxon>
        <taxon>Bacillati</taxon>
        <taxon>Actinomycetota</taxon>
        <taxon>Actinomycetes</taxon>
        <taxon>Propionibacteriales</taxon>
        <taxon>Nocardioidaceae</taxon>
        <taxon>Nocardioides</taxon>
    </lineage>
</organism>
<sequence>MTRARLLLAVALLLPVALTGCGRDPQDVYCDAVREHQGDLSDVAASEDPGAVLGALDAYDDLADKAPRDVADDWVAVVGPLHRLRDAVADAGVDPATYAADDPPPGLAGEDRAAIEAAAREVGAERTVTAMASVEQHALDVCGTPLAR</sequence>
<feature type="signal peptide" evidence="1">
    <location>
        <begin position="1"/>
        <end position="19"/>
    </location>
</feature>
<evidence type="ECO:0000313" key="3">
    <source>
        <dbReference type="Proteomes" id="UP001589698"/>
    </source>
</evidence>
<gene>
    <name evidence="2" type="ORF">ACFFJG_19470</name>
</gene>
<protein>
    <submittedName>
        <fullName evidence="2">Uncharacterized protein</fullName>
    </submittedName>
</protein>
<keyword evidence="1" id="KW-0732">Signal</keyword>
<dbReference type="RefSeq" id="WP_378520456.1">
    <property type="nucleotide sequence ID" value="NZ_CBCSDI010000034.1"/>
</dbReference>
<evidence type="ECO:0000256" key="1">
    <source>
        <dbReference type="SAM" id="SignalP"/>
    </source>
</evidence>
<dbReference type="PROSITE" id="PS51257">
    <property type="entry name" value="PROKAR_LIPOPROTEIN"/>
    <property type="match status" value="1"/>
</dbReference>
<reference evidence="2 3" key="1">
    <citation type="submission" date="2024-09" db="EMBL/GenBank/DDBJ databases">
        <authorList>
            <person name="Sun Q."/>
            <person name="Mori K."/>
        </authorList>
    </citation>
    <scope>NUCLEOTIDE SEQUENCE [LARGE SCALE GENOMIC DNA]</scope>
    <source>
        <strain evidence="2 3">CCM 8654</strain>
    </source>
</reference>
<feature type="chain" id="PRO_5046476546" evidence="1">
    <location>
        <begin position="20"/>
        <end position="148"/>
    </location>
</feature>
<proteinExistence type="predicted"/>
<comment type="caution">
    <text evidence="2">The sequence shown here is derived from an EMBL/GenBank/DDBJ whole genome shotgun (WGS) entry which is preliminary data.</text>
</comment>